<feature type="non-terminal residue" evidence="3">
    <location>
        <position position="1"/>
    </location>
</feature>
<keyword evidence="4" id="KW-1185">Reference proteome</keyword>
<evidence type="ECO:0000256" key="1">
    <source>
        <dbReference type="ARBA" id="ARBA00022737"/>
    </source>
</evidence>
<proteinExistence type="predicted"/>
<dbReference type="SUPFAM" id="SSF52058">
    <property type="entry name" value="L domain-like"/>
    <property type="match status" value="1"/>
</dbReference>
<organism evidence="3 4">
    <name type="scientific">Oldenlandia corymbosa var. corymbosa</name>
    <dbReference type="NCBI Taxonomy" id="529605"/>
    <lineage>
        <taxon>Eukaryota</taxon>
        <taxon>Viridiplantae</taxon>
        <taxon>Streptophyta</taxon>
        <taxon>Embryophyta</taxon>
        <taxon>Tracheophyta</taxon>
        <taxon>Spermatophyta</taxon>
        <taxon>Magnoliopsida</taxon>
        <taxon>eudicotyledons</taxon>
        <taxon>Gunneridae</taxon>
        <taxon>Pentapetalae</taxon>
        <taxon>asterids</taxon>
        <taxon>lamiids</taxon>
        <taxon>Gentianales</taxon>
        <taxon>Rubiaceae</taxon>
        <taxon>Rubioideae</taxon>
        <taxon>Spermacoceae</taxon>
        <taxon>Hedyotis-Oldenlandia complex</taxon>
        <taxon>Oldenlandia</taxon>
    </lineage>
</organism>
<evidence type="ECO:0000259" key="2">
    <source>
        <dbReference type="Pfam" id="PF23598"/>
    </source>
</evidence>
<feature type="non-terminal residue" evidence="3">
    <location>
        <position position="416"/>
    </location>
</feature>
<evidence type="ECO:0000313" key="4">
    <source>
        <dbReference type="Proteomes" id="UP001161247"/>
    </source>
</evidence>
<reference evidence="3" key="1">
    <citation type="submission" date="2023-03" db="EMBL/GenBank/DDBJ databases">
        <authorList>
            <person name="Julca I."/>
        </authorList>
    </citation>
    <scope>NUCLEOTIDE SEQUENCE</scope>
</reference>
<dbReference type="EMBL" id="OX459123">
    <property type="protein sequence ID" value="CAI9109187.1"/>
    <property type="molecule type" value="Genomic_DNA"/>
</dbReference>
<feature type="domain" description="Disease resistance R13L4/SHOC-2-like LRR" evidence="2">
    <location>
        <begin position="35"/>
        <end position="361"/>
    </location>
</feature>
<dbReference type="PANTHER" id="PTHR47186">
    <property type="entry name" value="LEUCINE-RICH REPEAT-CONTAINING PROTEIN 57"/>
    <property type="match status" value="1"/>
</dbReference>
<dbReference type="AlphaFoldDB" id="A0AAV1DPB7"/>
<keyword evidence="1" id="KW-0677">Repeat</keyword>
<gene>
    <name evidence="3" type="ORF">OLC1_LOCUS17132</name>
</gene>
<dbReference type="Pfam" id="PF23598">
    <property type="entry name" value="LRR_14"/>
    <property type="match status" value="1"/>
</dbReference>
<sequence>MVEGSEGNTSTRRFRHVNMLGSVKSMNLITRDIEKVRSLFFHPSSFIPQDLFTSLKAVRSLKLSNCGLLELPQEIGDLIHIRLLDVSKNQFTELPESICNLHYLQSLYVDECEKLGQLPQRFGDLVHLRHLYMDETNQLKKMPQEIEKLTSLRTLGKFIVDDDEPANNIVKLKKLNHLESLNMHVHRDVDFENAELGDKIYLDWLKLVFEGEGFDSGNKSLLETMEPPPNLKELFIFNYPAIHLPKWILAQTLVNNLKYLHLCGAHSVSSLPSLWKFQSLQVLTLEFLLNLKCFGREFYGLPNDFQPKVFRKDGVANVVAFPSLKSLTLRQLSLETWEDISEEDDEKLSISIMPRLQNLGVQSCNKLNSLPHRIVGKASSLKWLHIHTCKTLEERYSKNTKEDWRKLSPAPAVRIL</sequence>
<dbReference type="PANTHER" id="PTHR47186:SF30">
    <property type="entry name" value="EF-HAND DOMAIN-CONTAINING PROTEIN"/>
    <property type="match status" value="1"/>
</dbReference>
<dbReference type="InterPro" id="IPR055414">
    <property type="entry name" value="LRR_R13L4/SHOC2-like"/>
</dbReference>
<dbReference type="Proteomes" id="UP001161247">
    <property type="component" value="Chromosome 6"/>
</dbReference>
<dbReference type="Gene3D" id="3.80.10.10">
    <property type="entry name" value="Ribonuclease Inhibitor"/>
    <property type="match status" value="1"/>
</dbReference>
<accession>A0AAV1DPB7</accession>
<protein>
    <submittedName>
        <fullName evidence="3">OLC1v1008962C1</fullName>
    </submittedName>
</protein>
<evidence type="ECO:0000313" key="3">
    <source>
        <dbReference type="EMBL" id="CAI9109187.1"/>
    </source>
</evidence>
<name>A0AAV1DPB7_OLDCO</name>
<dbReference type="InterPro" id="IPR032675">
    <property type="entry name" value="LRR_dom_sf"/>
</dbReference>